<accession>A0ABD7S123</accession>
<evidence type="ECO:0000313" key="3">
    <source>
        <dbReference type="Proteomes" id="UP000317327"/>
    </source>
</evidence>
<evidence type="ECO:0000256" key="1">
    <source>
        <dbReference type="SAM" id="Phobius"/>
    </source>
</evidence>
<comment type="caution">
    <text evidence="2">The sequence shown here is derived from an EMBL/GenBank/DDBJ whole genome shotgun (WGS) entry which is preliminary data.</text>
</comment>
<dbReference type="RefSeq" id="WP_143500545.1">
    <property type="nucleotide sequence ID" value="NZ_SCFV01000002.1"/>
</dbReference>
<keyword evidence="1" id="KW-0472">Membrane</keyword>
<dbReference type="AlphaFoldDB" id="A0ABD7S123"/>
<sequence length="163" mass="17649">MHLPEQSSRDAPVEENMALQVRGWKIERLGWYGLLLIMALALAGLFSKGPLSHVQTGGAQDALQVEYQRFARNGAHSPLKVSLQGTTQLHIAGELLEGFSIESIQPVPRRSASDGAGGLILDFTGDAERIDVSLRLTADGVGAYRSTIHAAGQQLELNQFIYP</sequence>
<dbReference type="EMBL" id="SCFV01000002">
    <property type="protein sequence ID" value="TRO20260.1"/>
    <property type="molecule type" value="Genomic_DNA"/>
</dbReference>
<name>A0ABD7S123_ECTME</name>
<keyword evidence="1" id="KW-0812">Transmembrane</keyword>
<dbReference type="Proteomes" id="UP000317327">
    <property type="component" value="Unassembled WGS sequence"/>
</dbReference>
<evidence type="ECO:0000313" key="2">
    <source>
        <dbReference type="EMBL" id="TRO20260.1"/>
    </source>
</evidence>
<organism evidence="2 3">
    <name type="scientific">Ectopseudomonas mendocina</name>
    <name type="common">Pseudomonas mendocina</name>
    <dbReference type="NCBI Taxonomy" id="300"/>
    <lineage>
        <taxon>Bacteria</taxon>
        <taxon>Pseudomonadati</taxon>
        <taxon>Pseudomonadota</taxon>
        <taxon>Gammaproteobacteria</taxon>
        <taxon>Pseudomonadales</taxon>
        <taxon>Pseudomonadaceae</taxon>
        <taxon>Ectopseudomonas</taxon>
    </lineage>
</organism>
<keyword evidence="1" id="KW-1133">Transmembrane helix</keyword>
<feature type="transmembrane region" description="Helical" evidence="1">
    <location>
        <begin position="29"/>
        <end position="46"/>
    </location>
</feature>
<gene>
    <name evidence="2" type="ORF">EQ836_05070</name>
</gene>
<reference evidence="2 3" key="1">
    <citation type="submission" date="2019-01" db="EMBL/GenBank/DDBJ databases">
        <title>Whole genome shotgun sequencing of Pseudomonas spp. isolated by its ability to degrade furfural.</title>
        <authorList>
            <person name="Donoso R."/>
            <person name="Farkas C."/>
            <person name="Villegas P."/>
            <person name="Gonzales-Toro F."/>
            <person name="Guajardo-Parra M."/>
            <person name="Araya-Nail M."/>
            <person name="Morgante V."/>
            <person name="Perez-Pantoja D."/>
        </authorList>
    </citation>
    <scope>NUCLEOTIDE SEQUENCE [LARGE SCALE GENOMIC DNA]</scope>
    <source>
        <strain evidence="2 3">VN231</strain>
    </source>
</reference>
<protein>
    <submittedName>
        <fullName evidence="2">Uncharacterized protein</fullName>
    </submittedName>
</protein>
<proteinExistence type="predicted"/>